<feature type="compositionally biased region" description="Polar residues" evidence="19">
    <location>
        <begin position="1333"/>
        <end position="1344"/>
    </location>
</feature>
<comment type="similarity">
    <text evidence="17">Belongs to the TRAFAC class myosin-kinesin ATPase superfamily. Kinesin family.</text>
</comment>
<feature type="region of interest" description="Disordered" evidence="19">
    <location>
        <begin position="566"/>
        <end position="633"/>
    </location>
</feature>
<dbReference type="CDD" id="cd22248">
    <property type="entry name" value="Rcc_KIF21"/>
    <property type="match status" value="1"/>
</dbReference>
<dbReference type="GO" id="GO:0005524">
    <property type="term" value="F:ATP binding"/>
    <property type="evidence" value="ECO:0007669"/>
    <property type="project" value="UniProtKB-UniRule"/>
</dbReference>
<keyword evidence="14" id="KW-0206">Cytoskeleton</keyword>
<evidence type="ECO:0000256" key="19">
    <source>
        <dbReference type="SAM" id="MobiDB-lite"/>
    </source>
</evidence>
<evidence type="ECO:0000256" key="16">
    <source>
        <dbReference type="PROSITE-ProRule" id="PRU00221"/>
    </source>
</evidence>
<dbReference type="FunCoup" id="A0A7M7JUT6">
    <property type="interactions" value="79"/>
</dbReference>
<keyword evidence="15" id="KW-0966">Cell projection</keyword>
<evidence type="ECO:0000256" key="14">
    <source>
        <dbReference type="ARBA" id="ARBA00023212"/>
    </source>
</evidence>
<dbReference type="GO" id="GO:0005875">
    <property type="term" value="C:microtubule associated complex"/>
    <property type="evidence" value="ECO:0007669"/>
    <property type="project" value="TreeGrafter"/>
</dbReference>
<keyword evidence="10 17" id="KW-0547">Nucleotide-binding</keyword>
<keyword evidence="7 16" id="KW-0853">WD repeat</keyword>
<dbReference type="Pfam" id="PF23203">
    <property type="entry name" value="KIF21A"/>
    <property type="match status" value="1"/>
</dbReference>
<evidence type="ECO:0000256" key="15">
    <source>
        <dbReference type="ARBA" id="ARBA00023273"/>
    </source>
</evidence>
<feature type="coiled-coil region" evidence="18">
    <location>
        <begin position="1036"/>
        <end position="1070"/>
    </location>
</feature>
<dbReference type="PRINTS" id="PR00380">
    <property type="entry name" value="KINESINHEAVY"/>
</dbReference>
<dbReference type="CTD" id="34422"/>
<dbReference type="Gene3D" id="2.130.10.10">
    <property type="entry name" value="YVTN repeat-like/Quinoprotein amine dehydrogenase"/>
    <property type="match status" value="3"/>
</dbReference>
<evidence type="ECO:0000259" key="20">
    <source>
        <dbReference type="PROSITE" id="PS50067"/>
    </source>
</evidence>
<protein>
    <recommendedName>
        <fullName evidence="20">Kinesin motor domain-containing protein</fullName>
    </recommendedName>
</protein>
<dbReference type="Gene3D" id="3.40.850.10">
    <property type="entry name" value="Kinesin motor domain"/>
    <property type="match status" value="1"/>
</dbReference>
<feature type="compositionally biased region" description="Low complexity" evidence="19">
    <location>
        <begin position="1289"/>
        <end position="1306"/>
    </location>
</feature>
<dbReference type="InterPro" id="IPR036961">
    <property type="entry name" value="Kinesin_motor_dom_sf"/>
</dbReference>
<dbReference type="OMA" id="QVAHTDV"/>
<feature type="domain" description="Kinesin motor" evidence="20">
    <location>
        <begin position="18"/>
        <end position="377"/>
    </location>
</feature>
<dbReference type="GO" id="GO:0007052">
    <property type="term" value="P:mitotic spindle organization"/>
    <property type="evidence" value="ECO:0007669"/>
    <property type="project" value="TreeGrafter"/>
</dbReference>
<dbReference type="Pfam" id="PF23204">
    <property type="entry name" value="KIF21A_2nd"/>
    <property type="match status" value="1"/>
</dbReference>
<feature type="region of interest" description="Disordered" evidence="19">
    <location>
        <begin position="1226"/>
        <end position="1263"/>
    </location>
</feature>
<comment type="subcellular location">
    <subcellularLocation>
        <location evidence="3">Cell projection</location>
        <location evidence="3">Axon</location>
    </subcellularLocation>
    <subcellularLocation>
        <location evidence="2">Cell projection</location>
        <location evidence="2">Dendrite</location>
    </subcellularLocation>
    <subcellularLocation>
        <location evidence="4">Cell projection</location>
        <location evidence="4">Growth cone</location>
    </subcellularLocation>
    <subcellularLocation>
        <location evidence="1">Cytoplasm</location>
        <location evidence="1">Cytoskeleton</location>
    </subcellularLocation>
</comment>
<dbReference type="SUPFAM" id="SSF52540">
    <property type="entry name" value="P-loop containing nucleoside triphosphate hydrolases"/>
    <property type="match status" value="1"/>
</dbReference>
<evidence type="ECO:0000256" key="8">
    <source>
        <dbReference type="ARBA" id="ARBA00022701"/>
    </source>
</evidence>
<evidence type="ECO:0000256" key="12">
    <source>
        <dbReference type="ARBA" id="ARBA00023054"/>
    </source>
</evidence>
<dbReference type="GO" id="GO:0030425">
    <property type="term" value="C:dendrite"/>
    <property type="evidence" value="ECO:0007669"/>
    <property type="project" value="UniProtKB-SubCell"/>
</dbReference>
<dbReference type="GO" id="GO:0008017">
    <property type="term" value="F:microtubule binding"/>
    <property type="evidence" value="ECO:0007669"/>
    <property type="project" value="InterPro"/>
</dbReference>
<reference evidence="21" key="1">
    <citation type="submission" date="2021-01" db="UniProtKB">
        <authorList>
            <consortium name="EnsemblMetazoa"/>
        </authorList>
    </citation>
    <scope>IDENTIFICATION</scope>
</reference>
<feature type="coiled-coil region" evidence="18">
    <location>
        <begin position="709"/>
        <end position="872"/>
    </location>
</feature>
<organism evidence="21 22">
    <name type="scientific">Varroa destructor</name>
    <name type="common">Honeybee mite</name>
    <dbReference type="NCBI Taxonomy" id="109461"/>
    <lineage>
        <taxon>Eukaryota</taxon>
        <taxon>Metazoa</taxon>
        <taxon>Ecdysozoa</taxon>
        <taxon>Arthropoda</taxon>
        <taxon>Chelicerata</taxon>
        <taxon>Arachnida</taxon>
        <taxon>Acari</taxon>
        <taxon>Parasitiformes</taxon>
        <taxon>Mesostigmata</taxon>
        <taxon>Gamasina</taxon>
        <taxon>Dermanyssoidea</taxon>
        <taxon>Varroidae</taxon>
        <taxon>Varroa</taxon>
    </lineage>
</organism>
<evidence type="ECO:0000256" key="11">
    <source>
        <dbReference type="ARBA" id="ARBA00022840"/>
    </source>
</evidence>
<evidence type="ECO:0000313" key="22">
    <source>
        <dbReference type="Proteomes" id="UP000594260"/>
    </source>
</evidence>
<dbReference type="GO" id="GO:0007018">
    <property type="term" value="P:microtubule-based movement"/>
    <property type="evidence" value="ECO:0007669"/>
    <property type="project" value="InterPro"/>
</dbReference>
<evidence type="ECO:0000256" key="4">
    <source>
        <dbReference type="ARBA" id="ARBA00004624"/>
    </source>
</evidence>
<dbReference type="GO" id="GO:0005874">
    <property type="term" value="C:microtubule"/>
    <property type="evidence" value="ECO:0007669"/>
    <property type="project" value="UniProtKB-KW"/>
</dbReference>
<dbReference type="SMART" id="SM00129">
    <property type="entry name" value="KISc"/>
    <property type="match status" value="1"/>
</dbReference>
<dbReference type="InterPro" id="IPR019821">
    <property type="entry name" value="Kinesin_motor_CS"/>
</dbReference>
<dbReference type="GO" id="GO:0030426">
    <property type="term" value="C:growth cone"/>
    <property type="evidence" value="ECO:0007669"/>
    <property type="project" value="UniProtKB-SubCell"/>
</dbReference>
<dbReference type="InterPro" id="IPR001752">
    <property type="entry name" value="Kinesin_motor_dom"/>
</dbReference>
<evidence type="ECO:0000256" key="2">
    <source>
        <dbReference type="ARBA" id="ARBA00004279"/>
    </source>
</evidence>
<dbReference type="InterPro" id="IPR056533">
    <property type="entry name" value="KIF21A/B_hel_1"/>
</dbReference>
<dbReference type="InterPro" id="IPR019775">
    <property type="entry name" value="WD40_repeat_CS"/>
</dbReference>
<dbReference type="CDD" id="cd00200">
    <property type="entry name" value="WD40"/>
    <property type="match status" value="1"/>
</dbReference>
<name>A0A7M7JUT6_VARDE</name>
<feature type="compositionally biased region" description="Acidic residues" evidence="19">
    <location>
        <begin position="614"/>
        <end position="632"/>
    </location>
</feature>
<dbReference type="GO" id="GO:0003777">
    <property type="term" value="F:microtubule motor activity"/>
    <property type="evidence" value="ECO:0007669"/>
    <property type="project" value="InterPro"/>
</dbReference>
<feature type="region of interest" description="Disordered" evidence="19">
    <location>
        <begin position="1281"/>
        <end position="1361"/>
    </location>
</feature>
<proteinExistence type="inferred from homology"/>
<dbReference type="GeneID" id="111248670"/>
<keyword evidence="11 17" id="KW-0067">ATP-binding</keyword>
<keyword evidence="13 17" id="KW-0505">Motor protein</keyword>
<dbReference type="InParanoid" id="A0A7M7JUT6"/>
<dbReference type="Pfam" id="PF25764">
    <property type="entry name" value="KIF21A_4th"/>
    <property type="match status" value="1"/>
</dbReference>
<dbReference type="RefSeq" id="XP_022657124.1">
    <property type="nucleotide sequence ID" value="XM_022801389.1"/>
</dbReference>
<evidence type="ECO:0000313" key="21">
    <source>
        <dbReference type="EnsemblMetazoa" id="XP_022657124"/>
    </source>
</evidence>
<evidence type="ECO:0000256" key="6">
    <source>
        <dbReference type="ARBA" id="ARBA00022553"/>
    </source>
</evidence>
<dbReference type="FunFam" id="3.40.850.10:FF:000011">
    <property type="entry name" value="Kinesin family member 21A"/>
    <property type="match status" value="1"/>
</dbReference>
<dbReference type="OrthoDB" id="3176171at2759"/>
<feature type="repeat" description="WD" evidence="16">
    <location>
        <begin position="1415"/>
        <end position="1454"/>
    </location>
</feature>
<evidence type="ECO:0000256" key="13">
    <source>
        <dbReference type="ARBA" id="ARBA00023175"/>
    </source>
</evidence>
<dbReference type="InterPro" id="IPR027640">
    <property type="entry name" value="Kinesin-like_fam"/>
</dbReference>
<dbReference type="PROSITE" id="PS50294">
    <property type="entry name" value="WD_REPEATS_REGION"/>
    <property type="match status" value="1"/>
</dbReference>
<keyword evidence="12 18" id="KW-0175">Coiled coil</keyword>
<dbReference type="PROSITE" id="PS00678">
    <property type="entry name" value="WD_REPEATS_1"/>
    <property type="match status" value="1"/>
</dbReference>
<feature type="coiled-coil region" evidence="18">
    <location>
        <begin position="385"/>
        <end position="514"/>
    </location>
</feature>
<accession>A0A7M7JUT6</accession>
<evidence type="ECO:0000256" key="1">
    <source>
        <dbReference type="ARBA" id="ARBA00004245"/>
    </source>
</evidence>
<evidence type="ECO:0000256" key="17">
    <source>
        <dbReference type="PROSITE-ProRule" id="PRU00283"/>
    </source>
</evidence>
<dbReference type="InterPro" id="IPR036322">
    <property type="entry name" value="WD40_repeat_dom_sf"/>
</dbReference>
<keyword evidence="8" id="KW-0493">Microtubule</keyword>
<dbReference type="InterPro" id="IPR015943">
    <property type="entry name" value="WD40/YVTN_repeat-like_dom_sf"/>
</dbReference>
<keyword evidence="6" id="KW-0597">Phosphoprotein</keyword>
<dbReference type="SUPFAM" id="SSF50978">
    <property type="entry name" value="WD40 repeat-like"/>
    <property type="match status" value="1"/>
</dbReference>
<feature type="compositionally biased region" description="Basic residues" evidence="19">
    <location>
        <begin position="566"/>
        <end position="576"/>
    </location>
</feature>
<dbReference type="GO" id="GO:0051231">
    <property type="term" value="P:spindle elongation"/>
    <property type="evidence" value="ECO:0007669"/>
    <property type="project" value="TreeGrafter"/>
</dbReference>
<feature type="repeat" description="WD" evidence="16">
    <location>
        <begin position="1455"/>
        <end position="1488"/>
    </location>
</feature>
<dbReference type="InterPro" id="IPR027417">
    <property type="entry name" value="P-loop_NTPase"/>
</dbReference>
<evidence type="ECO:0000256" key="7">
    <source>
        <dbReference type="ARBA" id="ARBA00022574"/>
    </source>
</evidence>
<dbReference type="PROSITE" id="PS50067">
    <property type="entry name" value="KINESIN_MOTOR_2"/>
    <property type="match status" value="1"/>
</dbReference>
<evidence type="ECO:0000256" key="18">
    <source>
        <dbReference type="SAM" id="Coils"/>
    </source>
</evidence>
<dbReference type="SMART" id="SM00320">
    <property type="entry name" value="WD40"/>
    <property type="match status" value="7"/>
</dbReference>
<dbReference type="InterPro" id="IPR056532">
    <property type="entry name" value="KIF21A/B_hel_2"/>
</dbReference>
<keyword evidence="22" id="KW-1185">Reference proteome</keyword>
<keyword evidence="5" id="KW-0963">Cytoplasm</keyword>
<dbReference type="PANTHER" id="PTHR47969:SF28">
    <property type="entry name" value="KINESIN-LIKE PROTEIN KIF21B"/>
    <property type="match status" value="1"/>
</dbReference>
<evidence type="ECO:0000256" key="9">
    <source>
        <dbReference type="ARBA" id="ARBA00022737"/>
    </source>
</evidence>
<dbReference type="Proteomes" id="UP000594260">
    <property type="component" value="Unplaced"/>
</dbReference>
<dbReference type="PANTHER" id="PTHR47969">
    <property type="entry name" value="CHROMOSOME-ASSOCIATED KINESIN KIF4A-RELATED"/>
    <property type="match status" value="1"/>
</dbReference>
<sequence length="1775" mass="196687">MVKSGSSMMAKTVADESSVRVAVRIRPLLHRELSEMCHVCTRVPAGEPAVVLGKEKAFTFDRVFDISSSQDIIYNNVVKDLVDGCLQGYNATVLAYGQTGSGKTYTMGTGFDVAITLQPADRGLIPRAVEQLFRGMDEARQTSFEKGVSPPQFHTAVQFMELYNEDIKDLLSSGDKAGDGTAGRRGAPKITEENGQIVVQGVTVRAVHSAEEVLQCLHSGALARTTASTNMNSQSSRSHAIFTLIIRQQKFLPGGRGNDEEGAVTENDMETLTAKFHFVDLAGSERIKRTGATGVRAKEGIKINCGLLALGNVISALADVSKRATHVPYRDSKLTRLLQDSLGGNSRTLMIACVSPADRDFMETLNTLKYANRAKNIKNRVCINQDKSSQTILALRKEIEALQLELLEYRQGKRIVAEDGTFQTNDMFQENQILLAENQNLRTRLKALKETVDRLKVRNAELLNEKAAHNWVAMNDDQEGRDIIELQRQYIKEIEELKTKLIESEEMRAQLQKAANSRVVRRVSNTGNVATLGTSMAGSMISSLLADDTPGETCVEELIHHARKEVRRLKKRARPSSHREKEENGGVKSDGDEDTSLKSEANGATPGSGGSGDNSDEISDDDFSDDDEEEDQLREYSAEMAGITQEISIKNLKRRPLSPARPARRPIKRCWWFAKISRLRPFTCSPGDLAVERLIEELEKSQRRICSMRSHYEEKLLQLQIKIKETEMERDKVLNAMASKNQSQAEVEEAKKIREDFEKKLNNLQAELKQMQDAKRRHAQLVKEQEKQEKVIREYRQQLEELKKTKAELMRKIREEGKRHKEQEMRVNKELCSLKREARQTENRIKTLEAENRAKENVLKRKQEEVNALRRQAVTKINGGVPYGRSGKPQALQTRIVKDRWKRFEKNIDKMVLNKQAIHNIERDMERYLLEREKLERVLDRTIRKRDRALAQDKDESLLRDLDDEIDNLNSNIGYLQDNIMECQTNICQIEENKELPDQQLLDVNELIAGMAHVTPDAKFLMEKLLAMTVNQSMQAAQKTAEAKELEARLEQVENNYSQTERLLQMTIETPDKALAQVMEGLELQGGQESQASSRSVSPAESIRSDISSATYIVPGERGKTFKARRRTPTCADLLFNDGSEAGNASIPRSDSIPLMDETEPPSFFGTNPNNHIVTTPIVSHTPPHSHIPRFNSTVAPHGLPNTGGAHKDIMSRSFTSYRDVLITRNHPTGGLGASSGPSRLERHHPLLDPTPSGLPRKRDPLPAYATPLTQRRRFSHSLAASPGNLTVNSNGSGHHPSGLLSSLGNARVHPTFGSNDLNYGNRLHQHPLQPHVTDSTGVNSSVGTAGGSAGDQTPPASPSVTRKMFRSTDANVFTRLAGGQTSTPPMKERGVISMFTGRASSKSSSSPLICTHTAEGHNKAVLSLAVTSDVLFSASKDRTVKVWDLRTGQELQTVRGHPDNVTVVRYSEYSRLAFSASTAYVRVWDLRESPAKCVKTLCSSGSTMTSLPSSERDSRVPTGEQRINAVELNHFGSVLFAASGSTVKTWDLRRFATIGKLVGGHTAPVMCLAVDDVALDTNYVATGSKDHYVKVFETAERPNGVVQPKMNLEPPHYDGISSLAMCNDFLYSGSRDMCLKKWDLTNCCLLQSINQAHKDWITAMATLPPSSNSGGQYPQLLTSCRGGLLKMWNTETMQNIGELKAHTTPINAIASNGECVFTASNGCDIKIWQRSRGSSGLVDAEAGSLVTSGLADWTASSNSLSGAQSMTASFSALK</sequence>
<dbReference type="KEGG" id="vde:111248670"/>
<keyword evidence="9" id="KW-0677">Repeat</keyword>
<evidence type="ECO:0000256" key="3">
    <source>
        <dbReference type="ARBA" id="ARBA00004489"/>
    </source>
</evidence>
<dbReference type="PROSITE" id="PS00411">
    <property type="entry name" value="KINESIN_MOTOR_1"/>
    <property type="match status" value="1"/>
</dbReference>
<dbReference type="PROSITE" id="PS50082">
    <property type="entry name" value="WD_REPEATS_2"/>
    <property type="match status" value="2"/>
</dbReference>
<dbReference type="CDD" id="cd01372">
    <property type="entry name" value="KISc_KIF4"/>
    <property type="match status" value="1"/>
</dbReference>
<evidence type="ECO:0000256" key="5">
    <source>
        <dbReference type="ARBA" id="ARBA00022490"/>
    </source>
</evidence>
<dbReference type="Pfam" id="PF00400">
    <property type="entry name" value="WD40"/>
    <property type="match status" value="4"/>
</dbReference>
<dbReference type="InterPro" id="IPR001680">
    <property type="entry name" value="WD40_rpt"/>
</dbReference>
<dbReference type="Pfam" id="PF00225">
    <property type="entry name" value="Kinesin"/>
    <property type="match status" value="1"/>
</dbReference>
<evidence type="ECO:0000256" key="10">
    <source>
        <dbReference type="ARBA" id="ARBA00022741"/>
    </source>
</evidence>
<feature type="binding site" evidence="17">
    <location>
        <begin position="97"/>
        <end position="104"/>
    </location>
    <ligand>
        <name>ATP</name>
        <dbReference type="ChEBI" id="CHEBI:30616"/>
    </ligand>
</feature>
<feature type="coiled-coil region" evidence="18">
    <location>
        <begin position="918"/>
        <end position="979"/>
    </location>
</feature>
<dbReference type="EnsemblMetazoa" id="XM_022801389">
    <property type="protein sequence ID" value="XP_022657124"/>
    <property type="gene ID" value="LOC111248670"/>
</dbReference>